<name>A0A918RWP4_9HYPH</name>
<organism evidence="1 2">
    <name type="scientific">Devosia pacifica</name>
    <dbReference type="NCBI Taxonomy" id="1335967"/>
    <lineage>
        <taxon>Bacteria</taxon>
        <taxon>Pseudomonadati</taxon>
        <taxon>Pseudomonadota</taxon>
        <taxon>Alphaproteobacteria</taxon>
        <taxon>Hyphomicrobiales</taxon>
        <taxon>Devosiaceae</taxon>
        <taxon>Devosia</taxon>
    </lineage>
</organism>
<accession>A0A918RWP4</accession>
<protein>
    <submittedName>
        <fullName evidence="1">Uncharacterized protein</fullName>
    </submittedName>
</protein>
<sequence length="75" mass="8776">MRKQPVIVSMTRGQQEDFVQTAERAIASVTGEADMSRWEGNYIETHEYMQLDDDLLSRIEELRRDRILWIYGVGA</sequence>
<keyword evidence="2" id="KW-1185">Reference proteome</keyword>
<proteinExistence type="predicted"/>
<reference evidence="1" key="1">
    <citation type="journal article" date="2014" name="Int. J. Syst. Evol. Microbiol.">
        <title>Complete genome sequence of Corynebacterium casei LMG S-19264T (=DSM 44701T), isolated from a smear-ripened cheese.</title>
        <authorList>
            <consortium name="US DOE Joint Genome Institute (JGI-PGF)"/>
            <person name="Walter F."/>
            <person name="Albersmeier A."/>
            <person name="Kalinowski J."/>
            <person name="Ruckert C."/>
        </authorList>
    </citation>
    <scope>NUCLEOTIDE SEQUENCE</scope>
    <source>
        <strain evidence="1">KCTC 32437</strain>
    </source>
</reference>
<evidence type="ECO:0000313" key="2">
    <source>
        <dbReference type="Proteomes" id="UP000646579"/>
    </source>
</evidence>
<comment type="caution">
    <text evidence="1">The sequence shown here is derived from an EMBL/GenBank/DDBJ whole genome shotgun (WGS) entry which is preliminary data.</text>
</comment>
<dbReference type="AlphaFoldDB" id="A0A918RWP4"/>
<dbReference type="Proteomes" id="UP000646579">
    <property type="component" value="Unassembled WGS sequence"/>
</dbReference>
<gene>
    <name evidence="1" type="ORF">GCM10007989_07740</name>
</gene>
<reference evidence="1" key="2">
    <citation type="submission" date="2020-09" db="EMBL/GenBank/DDBJ databases">
        <authorList>
            <person name="Sun Q."/>
            <person name="Kim S."/>
        </authorList>
    </citation>
    <scope>NUCLEOTIDE SEQUENCE</scope>
    <source>
        <strain evidence="1">KCTC 32437</strain>
    </source>
</reference>
<dbReference type="EMBL" id="BMZE01000001">
    <property type="protein sequence ID" value="GHA15420.1"/>
    <property type="molecule type" value="Genomic_DNA"/>
</dbReference>
<evidence type="ECO:0000313" key="1">
    <source>
        <dbReference type="EMBL" id="GHA15420.1"/>
    </source>
</evidence>